<dbReference type="PROSITE" id="PS52015">
    <property type="entry name" value="TONB_CTD"/>
    <property type="match status" value="1"/>
</dbReference>
<evidence type="ECO:0000313" key="13">
    <source>
        <dbReference type="EMBL" id="VVM06383.1"/>
    </source>
</evidence>
<proteinExistence type="inferred from homology"/>
<feature type="transmembrane region" description="Helical" evidence="11">
    <location>
        <begin position="6"/>
        <end position="28"/>
    </location>
</feature>
<keyword evidence="7" id="KW-0653">Protein transport</keyword>
<evidence type="ECO:0000313" key="14">
    <source>
        <dbReference type="Proteomes" id="UP000334923"/>
    </source>
</evidence>
<dbReference type="GO" id="GO:0031992">
    <property type="term" value="F:energy transducer activity"/>
    <property type="evidence" value="ECO:0007669"/>
    <property type="project" value="TreeGrafter"/>
</dbReference>
<comment type="subcellular location">
    <subcellularLocation>
        <location evidence="1">Cell inner membrane</location>
        <topology evidence="1">Single-pass membrane protein</topology>
        <orientation evidence="1">Periplasmic side</orientation>
    </subcellularLocation>
</comment>
<evidence type="ECO:0000256" key="5">
    <source>
        <dbReference type="ARBA" id="ARBA00022519"/>
    </source>
</evidence>
<keyword evidence="9 11" id="KW-0472">Membrane</keyword>
<feature type="region of interest" description="Disordered" evidence="10">
    <location>
        <begin position="40"/>
        <end position="95"/>
    </location>
</feature>
<evidence type="ECO:0000256" key="4">
    <source>
        <dbReference type="ARBA" id="ARBA00022475"/>
    </source>
</evidence>
<dbReference type="RefSeq" id="WP_142660023.1">
    <property type="nucleotide sequence ID" value="NZ_CABFVA020000065.1"/>
</dbReference>
<dbReference type="AlphaFoldDB" id="A0A5E6MEX7"/>
<dbReference type="InterPro" id="IPR006260">
    <property type="entry name" value="TonB/TolA_C"/>
</dbReference>
<evidence type="ECO:0000256" key="9">
    <source>
        <dbReference type="ARBA" id="ARBA00023136"/>
    </source>
</evidence>
<accession>A0A5E6MEX7</accession>
<dbReference type="InterPro" id="IPR051045">
    <property type="entry name" value="TonB-dependent_transducer"/>
</dbReference>
<dbReference type="NCBIfam" id="TIGR01352">
    <property type="entry name" value="tonB_Cterm"/>
    <property type="match status" value="1"/>
</dbReference>
<feature type="compositionally biased region" description="Pro residues" evidence="10">
    <location>
        <begin position="49"/>
        <end position="73"/>
    </location>
</feature>
<dbReference type="InterPro" id="IPR037682">
    <property type="entry name" value="TonB_C"/>
</dbReference>
<feature type="compositionally biased region" description="Pro residues" evidence="10">
    <location>
        <begin position="81"/>
        <end position="93"/>
    </location>
</feature>
<evidence type="ECO:0000256" key="7">
    <source>
        <dbReference type="ARBA" id="ARBA00022927"/>
    </source>
</evidence>
<dbReference type="PANTHER" id="PTHR33446">
    <property type="entry name" value="PROTEIN TONB-RELATED"/>
    <property type="match status" value="1"/>
</dbReference>
<evidence type="ECO:0000256" key="6">
    <source>
        <dbReference type="ARBA" id="ARBA00022692"/>
    </source>
</evidence>
<dbReference type="GO" id="GO:0055085">
    <property type="term" value="P:transmembrane transport"/>
    <property type="evidence" value="ECO:0007669"/>
    <property type="project" value="InterPro"/>
</dbReference>
<keyword evidence="14" id="KW-1185">Reference proteome</keyword>
<evidence type="ECO:0000256" key="11">
    <source>
        <dbReference type="SAM" id="Phobius"/>
    </source>
</evidence>
<reference evidence="13 14" key="1">
    <citation type="submission" date="2019-09" db="EMBL/GenBank/DDBJ databases">
        <authorList>
            <person name="Cremers G."/>
        </authorList>
    </citation>
    <scope>NUCLEOTIDE SEQUENCE [LARGE SCALE GENOMIC DNA]</scope>
    <source>
        <strain evidence="13">4A</strain>
    </source>
</reference>
<gene>
    <name evidence="13" type="ORF">MAMT_01172</name>
</gene>
<evidence type="ECO:0000256" key="2">
    <source>
        <dbReference type="ARBA" id="ARBA00006555"/>
    </source>
</evidence>
<keyword evidence="8 11" id="KW-1133">Transmembrane helix</keyword>
<keyword evidence="3" id="KW-0813">Transport</keyword>
<dbReference type="Gene3D" id="3.30.1150.10">
    <property type="match status" value="1"/>
</dbReference>
<dbReference type="GO" id="GO:0098797">
    <property type="term" value="C:plasma membrane protein complex"/>
    <property type="evidence" value="ECO:0007669"/>
    <property type="project" value="TreeGrafter"/>
</dbReference>
<dbReference type="EMBL" id="CABFVA020000065">
    <property type="protein sequence ID" value="VVM06383.1"/>
    <property type="molecule type" value="Genomic_DNA"/>
</dbReference>
<sequence>MERNDWFGYLFSVLFHATLLFVVGLFFIQRMEYGMQAGNAPTEVDLTEPPSPEPPAPEPPPQEPTPPPPPPPEEMALPTPEVKPAPPKPPVLKPRPIARKSAAAPGVPGVPSKGVQMAVPDYLRNPPPLYPASAKSAGHQGRVILRVHVTADGRAESVDLLQSSGYSELDGSAVNAVRRWRFRPARMGPVAVPINVDVPVNFVLKK</sequence>
<evidence type="ECO:0000256" key="1">
    <source>
        <dbReference type="ARBA" id="ARBA00004383"/>
    </source>
</evidence>
<feature type="domain" description="TonB C-terminal" evidence="12">
    <location>
        <begin position="115"/>
        <end position="206"/>
    </location>
</feature>
<dbReference type="PRINTS" id="PR01217">
    <property type="entry name" value="PRICHEXTENSN"/>
</dbReference>
<dbReference type="GO" id="GO:0015031">
    <property type="term" value="P:protein transport"/>
    <property type="evidence" value="ECO:0007669"/>
    <property type="project" value="UniProtKB-KW"/>
</dbReference>
<dbReference type="SUPFAM" id="SSF74653">
    <property type="entry name" value="TolA/TonB C-terminal domain"/>
    <property type="match status" value="1"/>
</dbReference>
<protein>
    <recommendedName>
        <fullName evidence="12">TonB C-terminal domain-containing protein</fullName>
    </recommendedName>
</protein>
<keyword evidence="6 11" id="KW-0812">Transmembrane</keyword>
<organism evidence="13 14">
    <name type="scientific">Methylacidimicrobium tartarophylax</name>
    <dbReference type="NCBI Taxonomy" id="1041768"/>
    <lineage>
        <taxon>Bacteria</taxon>
        <taxon>Pseudomonadati</taxon>
        <taxon>Verrucomicrobiota</taxon>
        <taxon>Methylacidimicrobium</taxon>
    </lineage>
</organism>
<evidence type="ECO:0000259" key="12">
    <source>
        <dbReference type="PROSITE" id="PS52015"/>
    </source>
</evidence>
<evidence type="ECO:0000256" key="10">
    <source>
        <dbReference type="SAM" id="MobiDB-lite"/>
    </source>
</evidence>
<keyword evidence="4" id="KW-1003">Cell membrane</keyword>
<name>A0A5E6MEX7_9BACT</name>
<evidence type="ECO:0000256" key="3">
    <source>
        <dbReference type="ARBA" id="ARBA00022448"/>
    </source>
</evidence>
<dbReference type="OrthoDB" id="192928at2"/>
<comment type="similarity">
    <text evidence="2">Belongs to the TonB family.</text>
</comment>
<dbReference type="Proteomes" id="UP000334923">
    <property type="component" value="Unassembled WGS sequence"/>
</dbReference>
<evidence type="ECO:0000256" key="8">
    <source>
        <dbReference type="ARBA" id="ARBA00022989"/>
    </source>
</evidence>
<dbReference type="Pfam" id="PF03544">
    <property type="entry name" value="TonB_C"/>
    <property type="match status" value="1"/>
</dbReference>
<dbReference type="PANTHER" id="PTHR33446:SF2">
    <property type="entry name" value="PROTEIN TONB"/>
    <property type="match status" value="1"/>
</dbReference>
<keyword evidence="5" id="KW-0997">Cell inner membrane</keyword>